<gene>
    <name evidence="1" type="ORF">ACIB24_08060</name>
</gene>
<accession>A0ABW8AKZ0</accession>
<organism evidence="1 2">
    <name type="scientific">Spongisporangium articulatum</name>
    <dbReference type="NCBI Taxonomy" id="3362603"/>
    <lineage>
        <taxon>Bacteria</taxon>
        <taxon>Bacillati</taxon>
        <taxon>Actinomycetota</taxon>
        <taxon>Actinomycetes</taxon>
        <taxon>Kineosporiales</taxon>
        <taxon>Kineosporiaceae</taxon>
        <taxon>Spongisporangium</taxon>
    </lineage>
</organism>
<reference evidence="1 2" key="1">
    <citation type="submission" date="2024-10" db="EMBL/GenBank/DDBJ databases">
        <title>The Natural Products Discovery Center: Release of the First 8490 Sequenced Strains for Exploring Actinobacteria Biosynthetic Diversity.</title>
        <authorList>
            <person name="Kalkreuter E."/>
            <person name="Kautsar S.A."/>
            <person name="Yang D."/>
            <person name="Bader C.D."/>
            <person name="Teijaro C.N."/>
            <person name="Fluegel L."/>
            <person name="Davis C.M."/>
            <person name="Simpson J.R."/>
            <person name="Lauterbach L."/>
            <person name="Steele A.D."/>
            <person name="Gui C."/>
            <person name="Meng S."/>
            <person name="Li G."/>
            <person name="Viehrig K."/>
            <person name="Ye F."/>
            <person name="Su P."/>
            <person name="Kiefer A.F."/>
            <person name="Nichols A."/>
            <person name="Cepeda A.J."/>
            <person name="Yan W."/>
            <person name="Fan B."/>
            <person name="Jiang Y."/>
            <person name="Adhikari A."/>
            <person name="Zheng C.-J."/>
            <person name="Schuster L."/>
            <person name="Cowan T.M."/>
            <person name="Smanski M.J."/>
            <person name="Chevrette M.G."/>
            <person name="De Carvalho L.P.S."/>
            <person name="Shen B."/>
        </authorList>
    </citation>
    <scope>NUCLEOTIDE SEQUENCE [LARGE SCALE GENOMIC DNA]</scope>
    <source>
        <strain evidence="1 2">NPDC049639</strain>
    </source>
</reference>
<evidence type="ECO:0000313" key="2">
    <source>
        <dbReference type="Proteomes" id="UP001612915"/>
    </source>
</evidence>
<proteinExistence type="predicted"/>
<dbReference type="Proteomes" id="UP001612915">
    <property type="component" value="Unassembled WGS sequence"/>
</dbReference>
<comment type="caution">
    <text evidence="1">The sequence shown here is derived from an EMBL/GenBank/DDBJ whole genome shotgun (WGS) entry which is preliminary data.</text>
</comment>
<dbReference type="EMBL" id="JBITLV010000002">
    <property type="protein sequence ID" value="MFI7587014.1"/>
    <property type="molecule type" value="Genomic_DNA"/>
</dbReference>
<name>A0ABW8AKZ0_9ACTN</name>
<sequence length="63" mass="6680">MQRDGDHPTLTLALASVAGARMDGDRLGLLAKVIPMPRRGDADVLYPAFPVEPDPDLDPDPAA</sequence>
<evidence type="ECO:0000313" key="1">
    <source>
        <dbReference type="EMBL" id="MFI7587014.1"/>
    </source>
</evidence>
<protein>
    <submittedName>
        <fullName evidence="1">Uncharacterized protein</fullName>
    </submittedName>
</protein>
<dbReference type="RefSeq" id="WP_398277830.1">
    <property type="nucleotide sequence ID" value="NZ_JBITLV010000002.1"/>
</dbReference>
<keyword evidence="2" id="KW-1185">Reference proteome</keyword>